<evidence type="ECO:0000259" key="2">
    <source>
        <dbReference type="PROSITE" id="PS00125"/>
    </source>
</evidence>
<dbReference type="Pfam" id="PF00149">
    <property type="entry name" value="Metallophos"/>
    <property type="match status" value="1"/>
</dbReference>
<name>A0ABR2H7Q9_9EUKA</name>
<dbReference type="PRINTS" id="PR00114">
    <property type="entry name" value="STPHPHTASE"/>
</dbReference>
<dbReference type="Gene3D" id="3.60.21.10">
    <property type="match status" value="1"/>
</dbReference>
<reference evidence="3 4" key="1">
    <citation type="submission" date="2024-04" db="EMBL/GenBank/DDBJ databases">
        <title>Tritrichomonas musculus Genome.</title>
        <authorList>
            <person name="Alves-Ferreira E."/>
            <person name="Grigg M."/>
            <person name="Lorenzi H."/>
            <person name="Galac M."/>
        </authorList>
    </citation>
    <scope>NUCLEOTIDE SEQUENCE [LARGE SCALE GENOMIC DNA]</scope>
    <source>
        <strain evidence="3 4">EAF2021</strain>
    </source>
</reference>
<comment type="similarity">
    <text evidence="1">Belongs to the PPP phosphatase family.</text>
</comment>
<dbReference type="SUPFAM" id="SSF56300">
    <property type="entry name" value="Metallo-dependent phosphatases"/>
    <property type="match status" value="1"/>
</dbReference>
<evidence type="ECO:0000313" key="3">
    <source>
        <dbReference type="EMBL" id="KAK8841966.1"/>
    </source>
</evidence>
<dbReference type="PROSITE" id="PS00125">
    <property type="entry name" value="SER_THR_PHOSPHATASE"/>
    <property type="match status" value="1"/>
</dbReference>
<comment type="caution">
    <text evidence="3">The sequence shown here is derived from an EMBL/GenBank/DDBJ whole genome shotgun (WGS) entry which is preliminary data.</text>
</comment>
<keyword evidence="1" id="KW-0378">Hydrolase</keyword>
<protein>
    <recommendedName>
        <fullName evidence="1">Serine/threonine-protein phosphatase</fullName>
        <ecNumber evidence="1">3.1.3.16</ecNumber>
    </recommendedName>
</protein>
<evidence type="ECO:0000313" key="4">
    <source>
        <dbReference type="Proteomes" id="UP001470230"/>
    </source>
</evidence>
<dbReference type="PANTHER" id="PTHR11668">
    <property type="entry name" value="SERINE/THREONINE PROTEIN PHOSPHATASE"/>
    <property type="match status" value="1"/>
</dbReference>
<comment type="catalytic activity">
    <reaction evidence="1">
        <text>O-phospho-L-threonyl-[protein] + H2O = L-threonyl-[protein] + phosphate</text>
        <dbReference type="Rhea" id="RHEA:47004"/>
        <dbReference type="Rhea" id="RHEA-COMP:11060"/>
        <dbReference type="Rhea" id="RHEA-COMP:11605"/>
        <dbReference type="ChEBI" id="CHEBI:15377"/>
        <dbReference type="ChEBI" id="CHEBI:30013"/>
        <dbReference type="ChEBI" id="CHEBI:43474"/>
        <dbReference type="ChEBI" id="CHEBI:61977"/>
        <dbReference type="EC" id="3.1.3.16"/>
    </reaction>
</comment>
<feature type="domain" description="Serine/threonine specific protein phosphatases" evidence="2">
    <location>
        <begin position="130"/>
        <end position="135"/>
    </location>
</feature>
<organism evidence="3 4">
    <name type="scientific">Tritrichomonas musculus</name>
    <dbReference type="NCBI Taxonomy" id="1915356"/>
    <lineage>
        <taxon>Eukaryota</taxon>
        <taxon>Metamonada</taxon>
        <taxon>Parabasalia</taxon>
        <taxon>Tritrichomonadida</taxon>
        <taxon>Tritrichomonadidae</taxon>
        <taxon>Tritrichomonas</taxon>
    </lineage>
</organism>
<dbReference type="InterPro" id="IPR004843">
    <property type="entry name" value="Calcineurin-like_PHP"/>
</dbReference>
<evidence type="ECO:0000256" key="1">
    <source>
        <dbReference type="RuleBase" id="RU004273"/>
    </source>
</evidence>
<dbReference type="InterPro" id="IPR050341">
    <property type="entry name" value="PP1_catalytic_subunit"/>
</dbReference>
<dbReference type="PANTHER" id="PTHR11668:SF494">
    <property type="entry name" value="PROTEIN PHOSPHATASE, PUTATIVE-RELATED"/>
    <property type="match status" value="1"/>
</dbReference>
<dbReference type="EMBL" id="JAPFFF010000040">
    <property type="protein sequence ID" value="KAK8841966.1"/>
    <property type="molecule type" value="Genomic_DNA"/>
</dbReference>
<dbReference type="SMART" id="SM00156">
    <property type="entry name" value="PP2Ac"/>
    <property type="match status" value="1"/>
</dbReference>
<dbReference type="CDD" id="cd00144">
    <property type="entry name" value="MPP_PPP_family"/>
    <property type="match status" value="1"/>
</dbReference>
<accession>A0ABR2H7Q9</accession>
<keyword evidence="4" id="KW-1185">Reference proteome</keyword>
<dbReference type="Proteomes" id="UP001470230">
    <property type="component" value="Unassembled WGS sequence"/>
</dbReference>
<dbReference type="EC" id="3.1.3.16" evidence="1"/>
<sequence>MSAYASYILGNFSNLKSLPLDELLLLGSNQADIEHPIPSFDQNLLINLCTDAKKEFEKEDNILEIDGDAIVVGDIHGNLHDLLRILNYAEKGSYKIIFLGDYVDRGCFSLECITLLFALKVTFPEKYFLLRGNHEFDTTCSQYGFKREILDHHDPRKFYKFEQKDYSAIPTPHKLNFEKEEKPVSAEKLCDKYFANHININCHKYTEELYEAFLDAFSYLPIASIVNKTSLCIHGGLSPHLDKIEKIRKNIHRPVTNYAENELLCDILWGDPSPHQNQLFEYNPRGLGKLFNGVSVVTFLKSNNLQRLIRGHQCVANGIEKDFNEKCVTVFSSSSYDHDMRNKSGILKILKDDDKTESIRFKPIIPLNKCDATYFRVQSYNGENSQGKSVCIKPVNSFNRLPIHCHIKHSNSAKESVFLAAHSGSDDNSIISKYQQRNITQLVRKPRSNSIGRAKLMGRSPICLSPGAHHAMQCPHSPLVKPVVKSPQFCSTNLDDLSVPNVMSLRTEERNTLDISCSEVRFPI</sequence>
<dbReference type="InterPro" id="IPR029052">
    <property type="entry name" value="Metallo-depent_PP-like"/>
</dbReference>
<proteinExistence type="inferred from homology"/>
<dbReference type="InterPro" id="IPR006186">
    <property type="entry name" value="Ser/Thr-sp_prot-phosphatase"/>
</dbReference>
<gene>
    <name evidence="3" type="ORF">M9Y10_026923</name>
</gene>